<feature type="domain" description="SSD" evidence="7">
    <location>
        <begin position="719"/>
        <end position="846"/>
    </location>
</feature>
<dbReference type="PROSITE" id="PS50156">
    <property type="entry name" value="SSD"/>
    <property type="match status" value="2"/>
</dbReference>
<dbReference type="Pfam" id="PF03176">
    <property type="entry name" value="MMPL"/>
    <property type="match status" value="2"/>
</dbReference>
<evidence type="ECO:0000256" key="4">
    <source>
        <dbReference type="ARBA" id="ARBA00022989"/>
    </source>
</evidence>
<feature type="transmembrane region" description="Helical" evidence="6">
    <location>
        <begin position="785"/>
        <end position="815"/>
    </location>
</feature>
<dbReference type="Gene3D" id="1.20.1640.10">
    <property type="entry name" value="Multidrug efflux transporter AcrB transmembrane domain"/>
    <property type="match status" value="2"/>
</dbReference>
<evidence type="ECO:0000256" key="6">
    <source>
        <dbReference type="SAM" id="Phobius"/>
    </source>
</evidence>
<keyword evidence="4 6" id="KW-1133">Transmembrane helix</keyword>
<accession>A0AAV3T9P4</accession>
<sequence length="865" mass="89967">MSRELVDRYADALVDHSRLVIVLLLVATLVVGAGAALGSAGEGGIGQFETDSEERAALDEIEATYDTDDAVVAQIVVRDEGGDVLTKESLLSGLRLQQEMRSDESIDATLRNESGVVGLENVVATAAYYEDRAGAGNQTNASTAPPPTLDQQIAALESRSDAEVESLLERVLAPDAETRGGDPYQFLPADYDPGATSADARITFVFQVDGSAGDADPQAAYDAQVEIDGLVEERFDDAFVFGQGVTDDASTRAVGDSFTIITPVALVLVLGVLAIAYRDVVDVLIGVFGIGVVMAWLAGAQGWLGIPSSQLLIAVPFLLIGLSIDYSLHVVMRYREAREGDLDTDDTATGRRDPTAAMRTGVAGVVLALAAATFSTGVGFLSNYVSPLTAIRDFAVLSGAGILATFVVFAALVPAVKLEIERLLDRFGRERRNPAVGVTPGPINRALGAAGGLARRAPLGVLVIAVLVASAGAYGATGIDTEFNRTDFLPEDAPDWAKSLPGPLAAGDFDVRENAQYLGENFRQRGQDAEAQVLLRGEITDPETLRAIDAATREANPDDAIADRPDGAAAAETPATVLRAVAAENDSLAAAIDARDADGDGLPDEDVAAVYDALFDAAPERAAGVLYRTDGGDYESARLTVGVQGDASAQTVAEDVRAFAASIEASAPVSAVATGGPVVTAVLQDALLETLIQALAVTLVVIGAFLLGLYWWRTGAPDLAAVALAPVVLALAWLLGTMALFDVPFNSETAVVTSLAIGLGVDYSIHFTERFVDERRRHDGLDAALSATVAGTGGALLGSAATTATGFGVLALALAPPLQRFGIVTGLSIVYAFVACITVLPSLLVLRERAIERWAARESVASGGD</sequence>
<evidence type="ECO:0000256" key="1">
    <source>
        <dbReference type="ARBA" id="ARBA00004651"/>
    </source>
</evidence>
<dbReference type="PANTHER" id="PTHR33406">
    <property type="entry name" value="MEMBRANE PROTEIN MJ1562-RELATED"/>
    <property type="match status" value="1"/>
</dbReference>
<feature type="transmembrane region" description="Helical" evidence="6">
    <location>
        <begin position="747"/>
        <end position="765"/>
    </location>
</feature>
<organism evidence="8 9">
    <name type="scientific">Natronoarchaeum mannanilyticum</name>
    <dbReference type="NCBI Taxonomy" id="926360"/>
    <lineage>
        <taxon>Archaea</taxon>
        <taxon>Methanobacteriati</taxon>
        <taxon>Methanobacteriota</taxon>
        <taxon>Stenosarchaea group</taxon>
        <taxon>Halobacteria</taxon>
        <taxon>Halobacteriales</taxon>
        <taxon>Natronoarchaeaceae</taxon>
    </lineage>
</organism>
<dbReference type="Proteomes" id="UP001500420">
    <property type="component" value="Unassembled WGS sequence"/>
</dbReference>
<feature type="transmembrane region" description="Helical" evidence="6">
    <location>
        <begin position="691"/>
        <end position="712"/>
    </location>
</feature>
<keyword evidence="3 6" id="KW-0812">Transmembrane</keyword>
<feature type="transmembrane region" description="Helical" evidence="6">
    <location>
        <begin position="361"/>
        <end position="382"/>
    </location>
</feature>
<dbReference type="InterPro" id="IPR000731">
    <property type="entry name" value="SSD"/>
</dbReference>
<dbReference type="GO" id="GO:0005886">
    <property type="term" value="C:plasma membrane"/>
    <property type="evidence" value="ECO:0007669"/>
    <property type="project" value="UniProtKB-SubCell"/>
</dbReference>
<gene>
    <name evidence="8" type="ORF">GCM10009020_16570</name>
</gene>
<evidence type="ECO:0000313" key="9">
    <source>
        <dbReference type="Proteomes" id="UP001500420"/>
    </source>
</evidence>
<feature type="transmembrane region" description="Helical" evidence="6">
    <location>
        <begin position="394"/>
        <end position="416"/>
    </location>
</feature>
<dbReference type="InterPro" id="IPR004869">
    <property type="entry name" value="MMPL_dom"/>
</dbReference>
<evidence type="ECO:0000313" key="8">
    <source>
        <dbReference type="EMBL" id="GAA0670970.1"/>
    </source>
</evidence>
<feature type="transmembrane region" description="Helical" evidence="6">
    <location>
        <begin position="821"/>
        <end position="846"/>
    </location>
</feature>
<feature type="transmembrane region" description="Helical" evidence="6">
    <location>
        <begin position="457"/>
        <end position="476"/>
    </location>
</feature>
<feature type="transmembrane region" description="Helical" evidence="6">
    <location>
        <begin position="283"/>
        <end position="304"/>
    </location>
</feature>
<keyword evidence="5 6" id="KW-0472">Membrane</keyword>
<evidence type="ECO:0000259" key="7">
    <source>
        <dbReference type="PROSITE" id="PS50156"/>
    </source>
</evidence>
<name>A0AAV3T9P4_9EURY</name>
<evidence type="ECO:0000256" key="5">
    <source>
        <dbReference type="ARBA" id="ARBA00023136"/>
    </source>
</evidence>
<evidence type="ECO:0000256" key="2">
    <source>
        <dbReference type="ARBA" id="ARBA00022475"/>
    </source>
</evidence>
<dbReference type="AlphaFoldDB" id="A0AAV3T9P4"/>
<feature type="transmembrane region" description="Helical" evidence="6">
    <location>
        <begin position="719"/>
        <end position="741"/>
    </location>
</feature>
<dbReference type="InterPro" id="IPR050545">
    <property type="entry name" value="Mycobact_MmpL"/>
</dbReference>
<proteinExistence type="predicted"/>
<dbReference type="PANTHER" id="PTHR33406:SF13">
    <property type="entry name" value="MEMBRANE PROTEIN YDFJ"/>
    <property type="match status" value="1"/>
</dbReference>
<dbReference type="RefSeq" id="WP_343773520.1">
    <property type="nucleotide sequence ID" value="NZ_BAAADV010000003.1"/>
</dbReference>
<dbReference type="EMBL" id="BAAADV010000003">
    <property type="protein sequence ID" value="GAA0670970.1"/>
    <property type="molecule type" value="Genomic_DNA"/>
</dbReference>
<comment type="caution">
    <text evidence="8">The sequence shown here is derived from an EMBL/GenBank/DDBJ whole genome shotgun (WGS) entry which is preliminary data.</text>
</comment>
<feature type="transmembrane region" description="Helical" evidence="6">
    <location>
        <begin position="310"/>
        <end position="328"/>
    </location>
</feature>
<protein>
    <recommendedName>
        <fullName evidence="7">SSD domain-containing protein</fullName>
    </recommendedName>
</protein>
<evidence type="ECO:0000256" key="3">
    <source>
        <dbReference type="ARBA" id="ARBA00022692"/>
    </source>
</evidence>
<keyword evidence="9" id="KW-1185">Reference proteome</keyword>
<dbReference type="SUPFAM" id="SSF82866">
    <property type="entry name" value="Multidrug efflux transporter AcrB transmembrane domain"/>
    <property type="match status" value="2"/>
</dbReference>
<feature type="domain" description="SSD" evidence="7">
    <location>
        <begin position="284"/>
        <end position="419"/>
    </location>
</feature>
<comment type="subcellular location">
    <subcellularLocation>
        <location evidence="1">Cell membrane</location>
        <topology evidence="1">Multi-pass membrane protein</topology>
    </subcellularLocation>
</comment>
<keyword evidence="2" id="KW-1003">Cell membrane</keyword>
<reference evidence="8 9" key="1">
    <citation type="journal article" date="2019" name="Int. J. Syst. Evol. Microbiol.">
        <title>The Global Catalogue of Microorganisms (GCM) 10K type strain sequencing project: providing services to taxonomists for standard genome sequencing and annotation.</title>
        <authorList>
            <consortium name="The Broad Institute Genomics Platform"/>
            <consortium name="The Broad Institute Genome Sequencing Center for Infectious Disease"/>
            <person name="Wu L."/>
            <person name="Ma J."/>
        </authorList>
    </citation>
    <scope>NUCLEOTIDE SEQUENCE [LARGE SCALE GENOMIC DNA]</scope>
    <source>
        <strain evidence="8 9">JCM 16328</strain>
    </source>
</reference>
<feature type="transmembrane region" description="Helical" evidence="6">
    <location>
        <begin position="258"/>
        <end position="276"/>
    </location>
</feature>